<dbReference type="Proteomes" id="UP000188268">
    <property type="component" value="Unassembled WGS sequence"/>
</dbReference>
<dbReference type="Gramene" id="OMO55564">
    <property type="protein sequence ID" value="OMO55564"/>
    <property type="gene ID" value="CCACVL1_27181"/>
</dbReference>
<keyword evidence="2" id="KW-0808">Transferase</keyword>
<protein>
    <submittedName>
        <fullName evidence="2">Putative serine-threonine protein kinase, plant-type</fullName>
    </submittedName>
</protein>
<feature type="region of interest" description="Disordered" evidence="1">
    <location>
        <begin position="35"/>
        <end position="65"/>
    </location>
</feature>
<gene>
    <name evidence="2" type="ORF">CCACVL1_27181</name>
</gene>
<comment type="caution">
    <text evidence="2">The sequence shown here is derived from an EMBL/GenBank/DDBJ whole genome shotgun (WGS) entry which is preliminary data.</text>
</comment>
<feature type="compositionally biased region" description="Polar residues" evidence="1">
    <location>
        <begin position="35"/>
        <end position="48"/>
    </location>
</feature>
<sequence length="65" mass="6893">MAVPHVPPFKPAFIWPSMPGPGSFSITSSSMTNTADITPISSGWTPQYISRGEGEGEFSDSSSLM</sequence>
<proteinExistence type="predicted"/>
<dbReference type="STRING" id="210143.A0A1R3GBU3"/>
<organism evidence="2 3">
    <name type="scientific">Corchorus capsularis</name>
    <name type="common">Jute</name>
    <dbReference type="NCBI Taxonomy" id="210143"/>
    <lineage>
        <taxon>Eukaryota</taxon>
        <taxon>Viridiplantae</taxon>
        <taxon>Streptophyta</taxon>
        <taxon>Embryophyta</taxon>
        <taxon>Tracheophyta</taxon>
        <taxon>Spermatophyta</taxon>
        <taxon>Magnoliopsida</taxon>
        <taxon>eudicotyledons</taxon>
        <taxon>Gunneridae</taxon>
        <taxon>Pentapetalae</taxon>
        <taxon>rosids</taxon>
        <taxon>malvids</taxon>
        <taxon>Malvales</taxon>
        <taxon>Malvaceae</taxon>
        <taxon>Grewioideae</taxon>
        <taxon>Apeibeae</taxon>
        <taxon>Corchorus</taxon>
    </lineage>
</organism>
<evidence type="ECO:0000256" key="1">
    <source>
        <dbReference type="SAM" id="MobiDB-lite"/>
    </source>
</evidence>
<dbReference type="OrthoDB" id="1913956at2759"/>
<dbReference type="GO" id="GO:0016301">
    <property type="term" value="F:kinase activity"/>
    <property type="evidence" value="ECO:0007669"/>
    <property type="project" value="UniProtKB-KW"/>
</dbReference>
<keyword evidence="2" id="KW-0418">Kinase</keyword>
<accession>A0A1R3GBU3</accession>
<dbReference type="EMBL" id="AWWV01014643">
    <property type="protein sequence ID" value="OMO55564.1"/>
    <property type="molecule type" value="Genomic_DNA"/>
</dbReference>
<name>A0A1R3GBU3_COCAP</name>
<keyword evidence="3" id="KW-1185">Reference proteome</keyword>
<reference evidence="2 3" key="1">
    <citation type="submission" date="2013-09" db="EMBL/GenBank/DDBJ databases">
        <title>Corchorus capsularis genome sequencing.</title>
        <authorList>
            <person name="Alam M."/>
            <person name="Haque M.S."/>
            <person name="Islam M.S."/>
            <person name="Emdad E.M."/>
            <person name="Islam M.M."/>
            <person name="Ahmed B."/>
            <person name="Halim A."/>
            <person name="Hossen Q.M.M."/>
            <person name="Hossain M.Z."/>
            <person name="Ahmed R."/>
            <person name="Khan M.M."/>
            <person name="Islam R."/>
            <person name="Rashid M.M."/>
            <person name="Khan S.A."/>
            <person name="Rahman M.S."/>
            <person name="Alam M."/>
        </authorList>
    </citation>
    <scope>NUCLEOTIDE SEQUENCE [LARGE SCALE GENOMIC DNA]</scope>
    <source>
        <strain evidence="3">cv. CVL-1</strain>
        <tissue evidence="2">Whole seedling</tissue>
    </source>
</reference>
<evidence type="ECO:0000313" key="3">
    <source>
        <dbReference type="Proteomes" id="UP000188268"/>
    </source>
</evidence>
<evidence type="ECO:0000313" key="2">
    <source>
        <dbReference type="EMBL" id="OMO55564.1"/>
    </source>
</evidence>
<dbReference type="AlphaFoldDB" id="A0A1R3GBU3"/>